<dbReference type="InterPro" id="IPR010314">
    <property type="entry name" value="E3_Ub_ligase_DUF913"/>
</dbReference>
<dbReference type="InterPro" id="IPR016024">
    <property type="entry name" value="ARM-type_fold"/>
</dbReference>
<evidence type="ECO:0000259" key="2">
    <source>
        <dbReference type="PROSITE" id="PS50030"/>
    </source>
</evidence>
<gene>
    <name evidence="3" type="ORF">GAYE_PCTG75G1596</name>
</gene>
<dbReference type="EMBL" id="JANCYU010000019">
    <property type="protein sequence ID" value="KAK4523700.1"/>
    <property type="molecule type" value="Genomic_DNA"/>
</dbReference>
<dbReference type="PROSITE" id="PS50030">
    <property type="entry name" value="UBA"/>
    <property type="match status" value="1"/>
</dbReference>
<feature type="compositionally biased region" description="Acidic residues" evidence="1">
    <location>
        <begin position="773"/>
        <end position="783"/>
    </location>
</feature>
<dbReference type="Pfam" id="PF06025">
    <property type="entry name" value="DUF913"/>
    <property type="match status" value="1"/>
</dbReference>
<protein>
    <recommendedName>
        <fullName evidence="2">UBA domain-containing protein</fullName>
    </recommendedName>
</protein>
<feature type="domain" description="UBA" evidence="2">
    <location>
        <begin position="1473"/>
        <end position="1515"/>
    </location>
</feature>
<accession>A0AAV9I8L0</accession>
<feature type="region of interest" description="Disordered" evidence="1">
    <location>
        <begin position="1678"/>
        <end position="1705"/>
    </location>
</feature>
<feature type="region of interest" description="Disordered" evidence="1">
    <location>
        <begin position="1854"/>
        <end position="1875"/>
    </location>
</feature>
<dbReference type="InterPro" id="IPR009060">
    <property type="entry name" value="UBA-like_sf"/>
</dbReference>
<feature type="compositionally biased region" description="Low complexity" evidence="1">
    <location>
        <begin position="1680"/>
        <end position="1692"/>
    </location>
</feature>
<dbReference type="SUPFAM" id="SSF48371">
    <property type="entry name" value="ARM repeat"/>
    <property type="match status" value="1"/>
</dbReference>
<name>A0AAV9I8L0_9RHOD</name>
<feature type="compositionally biased region" description="Low complexity" evidence="1">
    <location>
        <begin position="798"/>
        <end position="808"/>
    </location>
</feature>
<organism evidence="3 4">
    <name type="scientific">Galdieria yellowstonensis</name>
    <dbReference type="NCBI Taxonomy" id="3028027"/>
    <lineage>
        <taxon>Eukaryota</taxon>
        <taxon>Rhodophyta</taxon>
        <taxon>Bangiophyceae</taxon>
        <taxon>Galdieriales</taxon>
        <taxon>Galdieriaceae</taxon>
        <taxon>Galdieria</taxon>
    </lineage>
</organism>
<dbReference type="Proteomes" id="UP001300502">
    <property type="component" value="Unassembled WGS sequence"/>
</dbReference>
<dbReference type="Gene3D" id="1.10.8.10">
    <property type="entry name" value="DNA helicase RuvA subunit, C-terminal domain"/>
    <property type="match status" value="1"/>
</dbReference>
<dbReference type="Pfam" id="PF22562">
    <property type="entry name" value="UBA_7"/>
    <property type="match status" value="1"/>
</dbReference>
<comment type="caution">
    <text evidence="3">The sequence shown here is derived from an EMBL/GenBank/DDBJ whole genome shotgun (WGS) entry which is preliminary data.</text>
</comment>
<sequence>MPKVAFFPKLYELPVYIRQKVESIVQSVGSSQLVERCQAFCEYPLDEPCERNLFFWHQLLEFLDTIIEKHVKVVTNVFLHAVSQPVSREELVQSISFLEDKENVTELIAVLETTLHLVESASIETRFAYNSIKSLANLLLHPNLQVCFLCLEIIHSVLRSRAKYRILKFRCDDRRTFLERVSTLSQIWLNRGGLKLFHHILQGGDTSRIDKFLFPEKEDLLYLSSSSSTTEEELLEDSESDREETPLFERRKVSVQTVLSECNSDLLLLVEWMARNEVDRRQVFELVWSVRFCSEMLRFDWEKVYRLIVTCLRVSGIAVLCERILHQSGIISYLNKDSSLFGYLAKIAAGEVSYFHGQSDYLLPRICVECFSLFVDRNFYDAVVSSCGMSSHQGLFPTLIRKQVHSFVRMDQLIMEDSNACLSSPHDWKEKKLFVESLFHFIDRLTKSSSNPNCLSNAGLFPSMLLIFSSTCALFSETVAQAARTWLCVLEQHSNLVNVFRDAGGLNIIAERVFKEVCGLEESIRDALQDDLEVEAYAAHYWKNEHMMETSGSNNNNNNSNWNRLGETQKIVASTIAFRGVLHFGSFIVIHDCLKLFMVGHGTSGGRYTREIASSKFCRCLRQIIARPTYYGGDIFALAGKTISQIAHSEPTTTSFLIEARIADALIESLGRGGIPCSNSALKCVPNLISALCLVPAGLEKIQESNVLFMYFKLLSSAQYIQAIVEDTAEDIGSNFEELVRHVPALKNEIVSAVVTFLSNSVKVITKKKDKEETLEEYSDSENEYGGPTTMTSIRVDSSSSSPPQQQHSSHETSHSEDIRSTVACVAALLVENFAKGNREIQAALMSRNVIPHLLSLRLGFVESRQSKKANSLFSGLHSVVNALHRLESRYQEAVFKQWMKVAKEDLAQFLDCGVGLGDVWLAEEWTSSHTSATSKRALQRKLYVFARRVCIDLQIFTSLAKHSNFPLTAWNSQNASAFISSVAAAERLTRYHLSRAFADVQISVASSDSDLCDFSTARITHAAPFLEKPVDIHFFRQVCHLLCPDWDPIDKKTKEELKSSFQPFFYPRDSLKGLAWALATFVAAVQPLYTVLCKKMNRSQRYTIRSTDDLSAISDAANSFATSLGNALTLHIMEAKNLFSSKVGSLVSGQGELDRVLGKLPASWTYLIGILGEIRATLFEGMNSRNSVPFTPLLVSFIESGGLNALLEILELSDWTKEMVEMDKQLYQLVSKVRESVTSMFPLSACLENNKQQGDYLKKEWKKCSTVEQKVDVLCKIPHAELHSILYRLLDHYSSKEEKRMLGLDPHFVATRKQWLLDSQSLLRRYSVHSSAALVASTVSFNLTSGVFQLVHLLITHSGRILSDAANNNNSHHPRQKDRDYHERMRWMFLYIFKIVTCYCKQLNECHIGNHDQSPLSNYPASTRLIFDEYIYMIQLFQEMKNQMPGLLKTQEEFSRQHLSARRMRNLRIQQRFTESPLVAQLVEMGFSRRRAVEAVRRANTERLEYAMEVLLSLPEEEEEEEDVNHSNSSVTEQQAQPPESIPRNEEDETRQSQEELLSTTTTDQPENFPMEQQLQFKAIAEEMNQLRLCFKGTKLGQERIDAIVRYSCQGMDQSMQIASSDATLKYQCSVEQLKSKFHELRETLQTCIHSLWSGNVGQYSSFIFVMLLRALVTRKGNNDNNNNNNDNSSNHGPEEEEEDEEHNLVQEDYKMLANWTVQSIQKDSEQWNQADLIVLECAILCAHHLGKAARQCLLQQNVAYYAAQYIQQVAASSSDVSLEDTKNTRPEKPLLWLQQTANVSWWSGEAAWNTMMGYQLDKLCACLVLLNSLLVLETSDRLLEIKDWLYNDAFGGGGEEEQQPSSSSSSRDHSNVSLESAQPKMDALFRSIMLHHDREETKELKNWSEEMIQGIMDEEPPQVLQHIVAATNHWNNATIWKLHESTQLSAAVDWNSVMDACLVLLRSLCTTNEPKGMERSRRSRNVAQACIQLLASITQDERMVDRWMEKGGLEIFWDRTTNKKISIGEWLFSKEEEEEEQQQQQWNTFQVSSALFSFRGLVRNVVEDAHVLQDGMEDSIRYILKSRSSLNPSFLIVHSLPMIAKNPVVYLKALARTTSLKKVGNGYKLEWSPTCPSFSSMEWHEHVDSIPVRLRHVLQCFMKELWMEEMDDAWKKALLYVLHDLVDTFPCVARALVGLCKATTPCFLTMVVDRYIGWNRKEQSSSSVEYAASLFLLSLLDREDEVVVDYVVQVLGGWLQQETPRLDKIAGVCRLVSAVQRLKVRWKLVSSGFPDSLLLLLEKVSLGRKMESLGSMDDASHEWMSGGMGRRKKRREGLEEEEMMETIVYCLQLLGESSLSMQSQG</sequence>
<feature type="compositionally biased region" description="Polar residues" evidence="1">
    <location>
        <begin position="1527"/>
        <end position="1539"/>
    </location>
</feature>
<dbReference type="SUPFAM" id="SSF46934">
    <property type="entry name" value="UBA-like"/>
    <property type="match status" value="1"/>
</dbReference>
<feature type="region of interest" description="Disordered" evidence="1">
    <location>
        <begin position="1517"/>
        <end position="1570"/>
    </location>
</feature>
<evidence type="ECO:0000313" key="4">
    <source>
        <dbReference type="Proteomes" id="UP001300502"/>
    </source>
</evidence>
<feature type="compositionally biased region" description="Polar residues" evidence="1">
    <location>
        <begin position="1556"/>
        <end position="1570"/>
    </location>
</feature>
<dbReference type="InterPro" id="IPR015940">
    <property type="entry name" value="UBA"/>
</dbReference>
<dbReference type="SMART" id="SM00165">
    <property type="entry name" value="UBA"/>
    <property type="match status" value="1"/>
</dbReference>
<proteinExistence type="predicted"/>
<reference evidence="3 4" key="1">
    <citation type="submission" date="2022-07" db="EMBL/GenBank/DDBJ databases">
        <title>Genome-wide signatures of adaptation to extreme environments.</title>
        <authorList>
            <person name="Cho C.H."/>
            <person name="Yoon H.S."/>
        </authorList>
    </citation>
    <scope>NUCLEOTIDE SEQUENCE [LARGE SCALE GENOMIC DNA]</scope>
    <source>
        <strain evidence="3 4">108.79 E11</strain>
    </source>
</reference>
<evidence type="ECO:0000313" key="3">
    <source>
        <dbReference type="EMBL" id="KAK4523700.1"/>
    </source>
</evidence>
<evidence type="ECO:0000256" key="1">
    <source>
        <dbReference type="SAM" id="MobiDB-lite"/>
    </source>
</evidence>
<keyword evidence="4" id="KW-1185">Reference proteome</keyword>
<feature type="region of interest" description="Disordered" evidence="1">
    <location>
        <begin position="772"/>
        <end position="817"/>
    </location>
</feature>